<protein>
    <submittedName>
        <fullName evidence="2">Uncharacterized protein</fullName>
    </submittedName>
</protein>
<evidence type="ECO:0000256" key="1">
    <source>
        <dbReference type="SAM" id="MobiDB-lite"/>
    </source>
</evidence>
<feature type="non-terminal residue" evidence="2">
    <location>
        <position position="327"/>
    </location>
</feature>
<proteinExistence type="predicted"/>
<accession>A0A813AX14</accession>
<reference evidence="2" key="1">
    <citation type="submission" date="2021-02" db="EMBL/GenBank/DDBJ databases">
        <authorList>
            <person name="Dougan E. K."/>
            <person name="Rhodes N."/>
            <person name="Thang M."/>
            <person name="Chan C."/>
        </authorList>
    </citation>
    <scope>NUCLEOTIDE SEQUENCE</scope>
</reference>
<sequence>MERGRKRSVTESVEPSESHPEGPPTYSRRVSSLSGVGVADPPRPSSEPLGDVGTADGAADPHRLSSEPLGDVRAADAADPRRLSSELTGSISAASVPAALGSVVLDDPQVGSAQSVFEALTLDHEQLCRLAQPGCDLHPLLQAQAQVECDRLRGLVSEKAPDHGTWDGRWSLPARSQHELLQSLGVPIPTGVPEDEKLWSHMNAFEKKLWAEAAVKGWSAYVDNDAVRVLSLQESLAVRKELARKRELDRILTPRFVMTDKNDSLRTEGVNLPPAPSARLVVPGFKDRANLEGEIRRDAPTGSRLSQHLLVSLVAYHSDTWNLLSAD</sequence>
<evidence type="ECO:0000313" key="3">
    <source>
        <dbReference type="Proteomes" id="UP000601435"/>
    </source>
</evidence>
<comment type="caution">
    <text evidence="2">The sequence shown here is derived from an EMBL/GenBank/DDBJ whole genome shotgun (WGS) entry which is preliminary data.</text>
</comment>
<evidence type="ECO:0000313" key="2">
    <source>
        <dbReference type="EMBL" id="CAE7883681.1"/>
    </source>
</evidence>
<dbReference type="EMBL" id="CAJNJA010064657">
    <property type="protein sequence ID" value="CAE7883681.1"/>
    <property type="molecule type" value="Genomic_DNA"/>
</dbReference>
<feature type="compositionally biased region" description="Low complexity" evidence="1">
    <location>
        <begin position="27"/>
        <end position="38"/>
    </location>
</feature>
<dbReference type="AlphaFoldDB" id="A0A813AX14"/>
<keyword evidence="3" id="KW-1185">Reference proteome</keyword>
<dbReference type="Proteomes" id="UP000601435">
    <property type="component" value="Unassembled WGS sequence"/>
</dbReference>
<name>A0A813AX14_9DINO</name>
<gene>
    <name evidence="2" type="ORF">SNEC2469_LOCUS29107</name>
</gene>
<feature type="region of interest" description="Disordered" evidence="1">
    <location>
        <begin position="1"/>
        <end position="81"/>
    </location>
</feature>
<organism evidence="2 3">
    <name type="scientific">Symbiodinium necroappetens</name>
    <dbReference type="NCBI Taxonomy" id="1628268"/>
    <lineage>
        <taxon>Eukaryota</taxon>
        <taxon>Sar</taxon>
        <taxon>Alveolata</taxon>
        <taxon>Dinophyceae</taxon>
        <taxon>Suessiales</taxon>
        <taxon>Symbiodiniaceae</taxon>
        <taxon>Symbiodinium</taxon>
    </lineage>
</organism>